<dbReference type="Proteomes" id="UP000007842">
    <property type="component" value="Plasmid pSCATT"/>
</dbReference>
<geneLocation type="plasmid" evidence="1 2">
    <name>pSCATT</name>
</geneLocation>
<dbReference type="KEGG" id="sct:SCAT_p1532"/>
<sequence length="73" mass="8015">MPKTRAGGRRAIGSVRHPSTGHDELVVCTVRGLSRRVGELHDDMHALVWHVLNEGRRTGGLRHLAPCEPTADD</sequence>
<dbReference type="EMBL" id="CP003229">
    <property type="protein sequence ID" value="AEW98385.1"/>
    <property type="molecule type" value="Genomic_DNA"/>
</dbReference>
<dbReference type="PATRIC" id="fig|1003195.11.peg.1486"/>
<accession>F8JL36</accession>
<reference evidence="2" key="1">
    <citation type="submission" date="2011-12" db="EMBL/GenBank/DDBJ databases">
        <title>Complete genome sequence of Streptomyces cattleya strain DSM 46488.</title>
        <authorList>
            <person name="Ou H.-Y."/>
            <person name="Li P."/>
            <person name="Zhao C."/>
            <person name="O'Hagan D."/>
            <person name="Deng Z."/>
        </authorList>
    </citation>
    <scope>NUCLEOTIDE SEQUENCE [LARGE SCALE GENOMIC DNA]</scope>
    <source>
        <strain evidence="2">ATCC 35852 / DSM 46488 / JCM 4925 / NBRC 14057 / NRRL 8057</strain>
        <plasmid evidence="2">Plasmid pSCATT</plasmid>
    </source>
</reference>
<dbReference type="RefSeq" id="WP_014151979.1">
    <property type="nucleotide sequence ID" value="NC_016113.1"/>
</dbReference>
<dbReference type="AlphaFoldDB" id="F8JL36"/>
<gene>
    <name evidence="1" type="ordered locus">SCATT_p01920</name>
</gene>
<dbReference type="HOGENOM" id="CLU_2703157_0_0_11"/>
<evidence type="ECO:0000313" key="1">
    <source>
        <dbReference type="EMBL" id="AEW98385.1"/>
    </source>
</evidence>
<accession>G8XEK3</accession>
<protein>
    <submittedName>
        <fullName evidence="1">Uncharacterized protein</fullName>
    </submittedName>
</protein>
<name>F8JL36_STREN</name>
<proteinExistence type="predicted"/>
<dbReference type="OrthoDB" id="1456at2"/>
<keyword evidence="2" id="KW-1185">Reference proteome</keyword>
<evidence type="ECO:0000313" key="2">
    <source>
        <dbReference type="Proteomes" id="UP000007842"/>
    </source>
</evidence>
<keyword evidence="1" id="KW-0614">Plasmid</keyword>
<organism evidence="1 2">
    <name type="scientific">Streptantibioticus cattleyicolor (strain ATCC 35852 / DSM 46488 / JCM 4925 / NBRC 14057 / NRRL 8057)</name>
    <name type="common">Streptomyces cattleya</name>
    <dbReference type="NCBI Taxonomy" id="1003195"/>
    <lineage>
        <taxon>Bacteria</taxon>
        <taxon>Bacillati</taxon>
        <taxon>Actinomycetota</taxon>
        <taxon>Actinomycetes</taxon>
        <taxon>Kitasatosporales</taxon>
        <taxon>Streptomycetaceae</taxon>
        <taxon>Streptantibioticus</taxon>
    </lineage>
</organism>
<dbReference type="KEGG" id="scy:SCATT_p01920"/>